<protein>
    <submittedName>
        <fullName evidence="1">Uncharacterized protein</fullName>
    </submittedName>
</protein>
<name>A0ABT0K1X7_9ACTN</name>
<dbReference type="Proteomes" id="UP001201873">
    <property type="component" value="Unassembled WGS sequence"/>
</dbReference>
<sequence length="113" mass="12555">MKHDPKLLLELVRDRVLNPHRILGKNVIWVAGRVLDADSVVMLYREGPGGPVIGQRYVLTEFASMFDPELTTDDLAEIIFTNEITDPGGPGESLNVDWADGLVPDPTAVTWWT</sequence>
<proteinExistence type="predicted"/>
<dbReference type="RefSeq" id="WP_248825972.1">
    <property type="nucleotide sequence ID" value="NZ_JALKFT010000021.1"/>
</dbReference>
<comment type="caution">
    <text evidence="1">The sequence shown here is derived from an EMBL/GenBank/DDBJ whole genome shotgun (WGS) entry which is preliminary data.</text>
</comment>
<reference evidence="1 2" key="1">
    <citation type="submission" date="2022-04" db="EMBL/GenBank/DDBJ databases">
        <title>Genome diversity in the genus Frankia.</title>
        <authorList>
            <person name="Carlos-Shanley C."/>
            <person name="Hahn D."/>
        </authorList>
    </citation>
    <scope>NUCLEOTIDE SEQUENCE [LARGE SCALE GENOMIC DNA]</scope>
    <source>
        <strain evidence="1 2">Ag45/Mut15</strain>
    </source>
</reference>
<gene>
    <name evidence="1" type="ORF">MXD59_18770</name>
</gene>
<accession>A0ABT0K1X7</accession>
<dbReference type="EMBL" id="JALKFT010000021">
    <property type="protein sequence ID" value="MCK9877793.1"/>
    <property type="molecule type" value="Genomic_DNA"/>
</dbReference>
<evidence type="ECO:0000313" key="2">
    <source>
        <dbReference type="Proteomes" id="UP001201873"/>
    </source>
</evidence>
<keyword evidence="2" id="KW-1185">Reference proteome</keyword>
<evidence type="ECO:0000313" key="1">
    <source>
        <dbReference type="EMBL" id="MCK9877793.1"/>
    </source>
</evidence>
<organism evidence="1 2">
    <name type="scientific">Frankia umida</name>
    <dbReference type="NCBI Taxonomy" id="573489"/>
    <lineage>
        <taxon>Bacteria</taxon>
        <taxon>Bacillati</taxon>
        <taxon>Actinomycetota</taxon>
        <taxon>Actinomycetes</taxon>
        <taxon>Frankiales</taxon>
        <taxon>Frankiaceae</taxon>
        <taxon>Frankia</taxon>
    </lineage>
</organism>